<dbReference type="PhylomeDB" id="A7REY5"/>
<feature type="domain" description="CFAP74 third Ig-like" evidence="3">
    <location>
        <begin position="318"/>
        <end position="430"/>
    </location>
</feature>
<feature type="non-terminal residue" evidence="5">
    <location>
        <position position="644"/>
    </location>
</feature>
<dbReference type="Pfam" id="PF24798">
    <property type="entry name" value="Ig-CFAP74_4th"/>
    <property type="match status" value="1"/>
</dbReference>
<evidence type="ECO:0000259" key="2">
    <source>
        <dbReference type="Pfam" id="PF24770"/>
    </source>
</evidence>
<dbReference type="PANTHER" id="PTHR22538:SF0">
    <property type="entry name" value="CILIA- AND FLAGELLA-ASSOCIATED PROTEIN 74"/>
    <property type="match status" value="1"/>
</dbReference>
<feature type="region of interest" description="Disordered" evidence="1">
    <location>
        <begin position="208"/>
        <end position="242"/>
    </location>
</feature>
<reference evidence="5 6" key="1">
    <citation type="journal article" date="2007" name="Science">
        <title>Sea anemone genome reveals ancestral eumetazoan gene repertoire and genomic organization.</title>
        <authorList>
            <person name="Putnam N.H."/>
            <person name="Srivastava M."/>
            <person name="Hellsten U."/>
            <person name="Dirks B."/>
            <person name="Chapman J."/>
            <person name="Salamov A."/>
            <person name="Terry A."/>
            <person name="Shapiro H."/>
            <person name="Lindquist E."/>
            <person name="Kapitonov V.V."/>
            <person name="Jurka J."/>
            <person name="Genikhovich G."/>
            <person name="Grigoriev I.V."/>
            <person name="Lucas S.M."/>
            <person name="Steele R.E."/>
            <person name="Finnerty J.R."/>
            <person name="Technau U."/>
            <person name="Martindale M.Q."/>
            <person name="Rokhsar D.S."/>
        </authorList>
    </citation>
    <scope>NUCLEOTIDE SEQUENCE [LARGE SCALE GENOMIC DNA]</scope>
    <source>
        <strain evidence="6">CH2 X CH6</strain>
    </source>
</reference>
<dbReference type="InterPro" id="IPR056306">
    <property type="entry name" value="Ig-CFAP74_2nd"/>
</dbReference>
<feature type="domain" description="CFAP74 second Ig-like" evidence="2">
    <location>
        <begin position="133"/>
        <end position="316"/>
    </location>
</feature>
<evidence type="ECO:0000313" key="5">
    <source>
        <dbReference type="EMBL" id="EDO49993.1"/>
    </source>
</evidence>
<evidence type="ECO:0000259" key="3">
    <source>
        <dbReference type="Pfam" id="PF24778"/>
    </source>
</evidence>
<dbReference type="OMA" id="TINEHAY"/>
<dbReference type="HOGENOM" id="CLU_016156_0_0_1"/>
<dbReference type="eggNOG" id="ENOG502QPUP">
    <property type="taxonomic scope" value="Eukaryota"/>
</dbReference>
<dbReference type="InParanoid" id="A7REY5"/>
<dbReference type="Pfam" id="PF24771">
    <property type="entry name" value="Ig_CFAP74_1st"/>
    <property type="match status" value="1"/>
</dbReference>
<name>A7REY5_NEMVE</name>
<feature type="domain" description="CFAP74 fourth Ig-like" evidence="4">
    <location>
        <begin position="436"/>
        <end position="530"/>
    </location>
</feature>
<evidence type="ECO:0000259" key="4">
    <source>
        <dbReference type="Pfam" id="PF24798"/>
    </source>
</evidence>
<dbReference type="InterPro" id="IPR056307">
    <property type="entry name" value="Ig-CFAP74_3rd"/>
</dbReference>
<dbReference type="Pfam" id="PF24770">
    <property type="entry name" value="Ig-CFAP74_2"/>
    <property type="match status" value="1"/>
</dbReference>
<proteinExistence type="predicted"/>
<dbReference type="InterPro" id="IPR056310">
    <property type="entry name" value="Ig-CFAP74_4th"/>
</dbReference>
<gene>
    <name evidence="5" type="ORF">NEMVEDRAFT_v1g30846</name>
</gene>
<protein>
    <submittedName>
        <fullName evidence="5">Uncharacterized protein</fullName>
    </submittedName>
</protein>
<evidence type="ECO:0000313" key="6">
    <source>
        <dbReference type="Proteomes" id="UP000001593"/>
    </source>
</evidence>
<feature type="compositionally biased region" description="Acidic residues" evidence="1">
    <location>
        <begin position="223"/>
        <end position="232"/>
    </location>
</feature>
<dbReference type="EMBL" id="DS469507">
    <property type="protein sequence ID" value="EDO49993.1"/>
    <property type="molecule type" value="Genomic_DNA"/>
</dbReference>
<evidence type="ECO:0000256" key="1">
    <source>
        <dbReference type="SAM" id="MobiDB-lite"/>
    </source>
</evidence>
<dbReference type="AlphaFoldDB" id="A7REY5"/>
<dbReference type="Gene3D" id="2.60.40.10">
    <property type="entry name" value="Immunoglobulins"/>
    <property type="match status" value="2"/>
</dbReference>
<sequence length="644" mass="70679">EIMEQSLMKQRAGIVQKQVAAGREFKGCAFYSKPEVIVFKDFDVGKSYRKKVLLTNISYTQNFCKYLGMSHVLKDFIEVAFDPPGVMSAGLTCDFSVTFNPMLNENLEGQIDFLAQTGPFSVPIKCMTKKCQLSVDAVEVDFGSQVVGETRKKVVVLTNSGALGTEFGFLKITGNQSSSVYHYYITCFECLLEGLRGDTPAVEAAPGTMVTFDEPPGSNDTPDQQEEAEAQPDESGPVAMGSPVPTEVTVMEGLRVGKVSLDSVVSGSIAPFSTVQLEVVFAPVKSGSTMADFEISFSDPLSPPIMLRGRGNGIDVPVWVERELVDLKICMYDRLYQDAILVHNRATSALRLKFEVCKELRNHLELLPKMAYIQAGSQFSAQLKFLPRLSLLEDCKEYFDPETGVLEAPMVIRVADQTRPVPFTVRSVVTSSDIEFSVKELDFGFCTVYESVRHTVTLTNKSVLPQPYGFCGVPDTVDVQPNDGFGTLLPLESLDVDIIFNAKKAKEYTFELTCKSGIGREFKLPCRAVGVLPPLEFSHSVVEMKATAVGDTCSTHLEVMNSHTSANEFTHPVPRIGTGPIVDVGPTSFEFVVPDGAPLTVSPARCIIHVTFTPVLDPDEVRKEAVKILEREAEAERKRKEAAS</sequence>
<feature type="non-terminal residue" evidence="5">
    <location>
        <position position="1"/>
    </location>
</feature>
<accession>A7REY5</accession>
<dbReference type="PANTHER" id="PTHR22538">
    <property type="entry name" value="CILIA- AND FLAGELLA-ASSOCIATED PROTEIN 74"/>
    <property type="match status" value="1"/>
</dbReference>
<dbReference type="Proteomes" id="UP000001593">
    <property type="component" value="Unassembled WGS sequence"/>
</dbReference>
<keyword evidence="6" id="KW-1185">Reference proteome</keyword>
<dbReference type="Pfam" id="PF24778">
    <property type="entry name" value="Ig-CFAP74_3rd"/>
    <property type="match status" value="1"/>
</dbReference>
<dbReference type="InterPro" id="IPR013783">
    <property type="entry name" value="Ig-like_fold"/>
</dbReference>
<dbReference type="STRING" id="45351.A7REY5"/>
<organism evidence="5 6">
    <name type="scientific">Nematostella vectensis</name>
    <name type="common">Starlet sea anemone</name>
    <dbReference type="NCBI Taxonomy" id="45351"/>
    <lineage>
        <taxon>Eukaryota</taxon>
        <taxon>Metazoa</taxon>
        <taxon>Cnidaria</taxon>
        <taxon>Anthozoa</taxon>
        <taxon>Hexacorallia</taxon>
        <taxon>Actiniaria</taxon>
        <taxon>Edwardsiidae</taxon>
        <taxon>Nematostella</taxon>
    </lineage>
</organism>